<dbReference type="EMBL" id="JAUSVF010000003">
    <property type="protein sequence ID" value="MDQ0323562.1"/>
    <property type="molecule type" value="Genomic_DNA"/>
</dbReference>
<name>A0ABU0BZ75_9HYPH</name>
<sequence>MRFPDWALDRPDVLLNFPHFMNFEAAVTTSDGRRESAIFLYNPEHRTITIALDNFVTVLGPFKDEEAAAAAAHEFCLAYDVAPQAYSSHKNSRELLSAADIGYNVEAAGD</sequence>
<keyword evidence="2" id="KW-1185">Reference proteome</keyword>
<accession>A0ABU0BZ75</accession>
<protein>
    <recommendedName>
        <fullName evidence="3">DUF1488 domain-containing protein</fullName>
    </recommendedName>
</protein>
<comment type="caution">
    <text evidence="1">The sequence shown here is derived from an EMBL/GenBank/DDBJ whole genome shotgun (WGS) entry which is preliminary data.</text>
</comment>
<proteinExistence type="predicted"/>
<dbReference type="Proteomes" id="UP001230207">
    <property type="component" value="Unassembled WGS sequence"/>
</dbReference>
<gene>
    <name evidence="1" type="ORF">QO002_005768</name>
</gene>
<dbReference type="RefSeq" id="WP_307236157.1">
    <property type="nucleotide sequence ID" value="NZ_JAUSVF010000003.1"/>
</dbReference>
<evidence type="ECO:0000313" key="1">
    <source>
        <dbReference type="EMBL" id="MDQ0323562.1"/>
    </source>
</evidence>
<evidence type="ECO:0008006" key="3">
    <source>
        <dbReference type="Google" id="ProtNLM"/>
    </source>
</evidence>
<reference evidence="1 2" key="1">
    <citation type="submission" date="2023-07" db="EMBL/GenBank/DDBJ databases">
        <title>Genomic Encyclopedia of Type Strains, Phase IV (KMG-IV): sequencing the most valuable type-strain genomes for metagenomic binning, comparative biology and taxonomic classification.</title>
        <authorList>
            <person name="Goeker M."/>
        </authorList>
    </citation>
    <scope>NUCLEOTIDE SEQUENCE [LARGE SCALE GENOMIC DNA]</scope>
    <source>
        <strain evidence="1 2">DSM 1112</strain>
    </source>
</reference>
<organism evidence="1 2">
    <name type="scientific">Pararhizobium capsulatum DSM 1112</name>
    <dbReference type="NCBI Taxonomy" id="1121113"/>
    <lineage>
        <taxon>Bacteria</taxon>
        <taxon>Pseudomonadati</taxon>
        <taxon>Pseudomonadota</taxon>
        <taxon>Alphaproteobacteria</taxon>
        <taxon>Hyphomicrobiales</taxon>
        <taxon>Rhizobiaceae</taxon>
        <taxon>Rhizobium/Agrobacterium group</taxon>
        <taxon>Pararhizobium</taxon>
    </lineage>
</organism>
<evidence type="ECO:0000313" key="2">
    <source>
        <dbReference type="Proteomes" id="UP001230207"/>
    </source>
</evidence>